<dbReference type="Proteomes" id="UP000515146">
    <property type="component" value="Unplaced"/>
</dbReference>
<organism evidence="1 2">
    <name type="scientific">Dermatophagoides pteronyssinus</name>
    <name type="common">European house dust mite</name>
    <dbReference type="NCBI Taxonomy" id="6956"/>
    <lineage>
        <taxon>Eukaryota</taxon>
        <taxon>Metazoa</taxon>
        <taxon>Ecdysozoa</taxon>
        <taxon>Arthropoda</taxon>
        <taxon>Chelicerata</taxon>
        <taxon>Arachnida</taxon>
        <taxon>Acari</taxon>
        <taxon>Acariformes</taxon>
        <taxon>Sarcoptiformes</taxon>
        <taxon>Astigmata</taxon>
        <taxon>Psoroptidia</taxon>
        <taxon>Analgoidea</taxon>
        <taxon>Pyroglyphidae</taxon>
        <taxon>Dermatophagoidinae</taxon>
        <taxon>Dermatophagoides</taxon>
    </lineage>
</organism>
<accession>A0A6P6YDJ4</accession>
<evidence type="ECO:0000313" key="2">
    <source>
        <dbReference type="RefSeq" id="XP_027202779.1"/>
    </source>
</evidence>
<evidence type="ECO:0000313" key="1">
    <source>
        <dbReference type="Proteomes" id="UP000515146"/>
    </source>
</evidence>
<dbReference type="OrthoDB" id="338192at2759"/>
<protein>
    <submittedName>
        <fullName evidence="2">Uncharacterized protein LOC113796672</fullName>
    </submittedName>
</protein>
<keyword evidence="1" id="KW-1185">Reference proteome</keyword>
<name>A0A6P6YDJ4_DERPT</name>
<dbReference type="InterPro" id="IPR009030">
    <property type="entry name" value="Growth_fac_rcpt_cys_sf"/>
</dbReference>
<dbReference type="AlphaFoldDB" id="A0A6P6YDJ4"/>
<dbReference type="RefSeq" id="XP_027202779.1">
    <property type="nucleotide sequence ID" value="XM_027346978.1"/>
</dbReference>
<proteinExistence type="predicted"/>
<dbReference type="InParanoid" id="A0A6P6YDJ4"/>
<sequence length="414" mass="46463">MTCQMGYTLNTSLKQCEKKSVIKLPYEEQYKIQKQGLLKGSVDLDEYIQTKLKCPIGYYQTSSFECESLDVVDVKKLCPPDYLLMSKTDCIQRKVFEASAACPIGFELTGNACLSTVITEPSLLCTNNTILSDGMCLSVEIDTALVSCAERYALQNDGTCVSLEITSPSVECVDGYYLTEEKGEKLCMKVTRAGILEDCNDTELDIDGFCMKKEYVEGITSCSNEDEVYESDRGCIRIRESKPLVICEEGYTLINDKCLKKLFVEQLSSCPNNTLLDSNGKCSRFERITAEPVCVYPYEYNPVRKECVSINLLFEFDHEAYVEPVKIEAKKDLQVKEPEQEILPVEEIPKMEKRVKVPVVSTAISIGFDEYLLTGKKDLVEEKAKLIEKGVEVQPIPGVSITKIKENEPENTAS</sequence>
<gene>
    <name evidence="2" type="primary">LOC113796672</name>
</gene>
<dbReference type="SUPFAM" id="SSF57184">
    <property type="entry name" value="Growth factor receptor domain"/>
    <property type="match status" value="1"/>
</dbReference>
<dbReference type="KEGG" id="dpte:113796672"/>
<reference evidence="2" key="1">
    <citation type="submission" date="2025-08" db="UniProtKB">
        <authorList>
            <consortium name="RefSeq"/>
        </authorList>
    </citation>
    <scope>IDENTIFICATION</scope>
    <source>
        <strain evidence="2">Airmid</strain>
    </source>
</reference>